<evidence type="ECO:0000313" key="1">
    <source>
        <dbReference type="EMBL" id="ADU97441.1"/>
    </source>
</evidence>
<dbReference type="HOGENOM" id="CLU_1967034_0_0_0"/>
<reference evidence="1" key="1">
    <citation type="submission" date="2011-01" db="EMBL/GenBank/DDBJ databases">
        <title>Complete sequence of chromosome of Thermovibrio ammonificans HB-1.</title>
        <authorList>
            <consortium name="US DOE Joint Genome Institute"/>
            <person name="Lucas S."/>
            <person name="Copeland A."/>
            <person name="Lapidus A."/>
            <person name="Cheng J.-F."/>
            <person name="Goodwin L."/>
            <person name="Pitluck S."/>
            <person name="Davenport K."/>
            <person name="Detter J.C."/>
            <person name="Han C."/>
            <person name="Tapia R."/>
            <person name="Land M."/>
            <person name="Hauser L."/>
            <person name="Kyrpides N."/>
            <person name="Ivanova N."/>
            <person name="Ovchinnikova G."/>
            <person name="Vetriani C."/>
            <person name="Woyke T."/>
        </authorList>
    </citation>
    <scope>NUCLEOTIDE SEQUENCE [LARGE SCALE GENOMIC DNA]</scope>
    <source>
        <strain evidence="1">HB-1</strain>
    </source>
</reference>
<keyword evidence="2" id="KW-1185">Reference proteome</keyword>
<dbReference type="OrthoDB" id="14934at2"/>
<dbReference type="KEGG" id="tam:Theam_1480"/>
<accession>E8T4I3</accession>
<name>E8T4I3_THEA1</name>
<dbReference type="Proteomes" id="UP000006362">
    <property type="component" value="Chromosome"/>
</dbReference>
<organism evidence="1 2">
    <name type="scientific">Thermovibrio ammonificans (strain DSM 15698 / JCM 12110 / HB-1)</name>
    <dbReference type="NCBI Taxonomy" id="648996"/>
    <lineage>
        <taxon>Bacteria</taxon>
        <taxon>Pseudomonadati</taxon>
        <taxon>Aquificota</taxon>
        <taxon>Aquificia</taxon>
        <taxon>Desulfurobacteriales</taxon>
        <taxon>Desulfurobacteriaceae</taxon>
        <taxon>Thermovibrio</taxon>
    </lineage>
</organism>
<dbReference type="AlphaFoldDB" id="E8T4I3"/>
<dbReference type="STRING" id="648996.Theam_1480"/>
<evidence type="ECO:0000313" key="2">
    <source>
        <dbReference type="Proteomes" id="UP000006362"/>
    </source>
</evidence>
<dbReference type="EMBL" id="CP002444">
    <property type="protein sequence ID" value="ADU97441.1"/>
    <property type="molecule type" value="Genomic_DNA"/>
</dbReference>
<dbReference type="eggNOG" id="ENOG503403E">
    <property type="taxonomic scope" value="Bacteria"/>
</dbReference>
<proteinExistence type="predicted"/>
<gene>
    <name evidence="1" type="ordered locus">Theam_1480</name>
</gene>
<dbReference type="RefSeq" id="WP_013538227.1">
    <property type="nucleotide sequence ID" value="NC_014926.1"/>
</dbReference>
<protein>
    <submittedName>
        <fullName evidence="1">Uncharacterized protein</fullName>
    </submittedName>
</protein>
<sequence>MEIDEKAIKGLACRALELWINLEATKCRPDSNYQTVIEVLKQRFHTENLNPLLLILGLLEMAIIEDALRNKRYLSEEERERIISDVVESLASKFPEVVKELEKLVDDLENKLKEFKAYASKYGKTPDTEAGGE</sequence>